<dbReference type="KEGG" id="ala:BFG52_10385"/>
<dbReference type="CDD" id="cd06124">
    <property type="entry name" value="cupin_NimR-like_N"/>
    <property type="match status" value="1"/>
</dbReference>
<dbReference type="AlphaFoldDB" id="A0A1B2M434"/>
<dbReference type="PANTHER" id="PTHR11019:SF159">
    <property type="entry name" value="TRANSCRIPTIONAL REGULATOR-RELATED"/>
    <property type="match status" value="1"/>
</dbReference>
<dbReference type="SUPFAM" id="SSF46689">
    <property type="entry name" value="Homeodomain-like"/>
    <property type="match status" value="1"/>
</dbReference>
<keyword evidence="3" id="KW-0238">DNA-binding</keyword>
<keyword evidence="1" id="KW-0678">Repressor</keyword>
<proteinExistence type="predicted"/>
<dbReference type="Pfam" id="PF02311">
    <property type="entry name" value="AraC_binding"/>
    <property type="match status" value="1"/>
</dbReference>
<dbReference type="PANTHER" id="PTHR11019">
    <property type="entry name" value="HTH-TYPE TRANSCRIPTIONAL REGULATOR NIMR"/>
    <property type="match status" value="1"/>
</dbReference>
<dbReference type="FunFam" id="1.10.10.60:FF:000132">
    <property type="entry name" value="AraC family transcriptional regulator"/>
    <property type="match status" value="1"/>
</dbReference>
<evidence type="ECO:0000313" key="8">
    <source>
        <dbReference type="Proteomes" id="UP000093391"/>
    </source>
</evidence>
<evidence type="ECO:0000259" key="6">
    <source>
        <dbReference type="PROSITE" id="PS01124"/>
    </source>
</evidence>
<dbReference type="InterPro" id="IPR020449">
    <property type="entry name" value="Tscrpt_reg_AraC-type_HTH"/>
</dbReference>
<keyword evidence="2" id="KW-0805">Transcription regulation</keyword>
<feature type="domain" description="HTH araC/xylS-type" evidence="6">
    <location>
        <begin position="167"/>
        <end position="264"/>
    </location>
</feature>
<protein>
    <recommendedName>
        <fullName evidence="6">HTH araC/xylS-type domain-containing protein</fullName>
    </recommendedName>
</protein>
<evidence type="ECO:0000256" key="4">
    <source>
        <dbReference type="ARBA" id="ARBA00023159"/>
    </source>
</evidence>
<dbReference type="PROSITE" id="PS01124">
    <property type="entry name" value="HTH_ARAC_FAMILY_2"/>
    <property type="match status" value="1"/>
</dbReference>
<dbReference type="InterPro" id="IPR011051">
    <property type="entry name" value="RmlC_Cupin_sf"/>
</dbReference>
<dbReference type="InterPro" id="IPR018060">
    <property type="entry name" value="HTH_AraC"/>
</dbReference>
<name>A0A1B2M434_9GAMM</name>
<dbReference type="STRING" id="1789224.BFG52_10385"/>
<dbReference type="Gene3D" id="2.60.120.10">
    <property type="entry name" value="Jelly Rolls"/>
    <property type="match status" value="1"/>
</dbReference>
<dbReference type="PRINTS" id="PR00032">
    <property type="entry name" value="HTHARAC"/>
</dbReference>
<reference evidence="7 8" key="1">
    <citation type="submission" date="2016-08" db="EMBL/GenBank/DDBJ databases">
        <authorList>
            <person name="Seilhamer J.J."/>
        </authorList>
    </citation>
    <scope>NUCLEOTIDE SEQUENCE [LARGE SCALE GENOMIC DNA]</scope>
    <source>
        <strain evidence="7 8">BRTC-1</strain>
    </source>
</reference>
<keyword evidence="4" id="KW-0010">Activator</keyword>
<gene>
    <name evidence="7" type="ORF">BFG52_10385</name>
</gene>
<keyword evidence="8" id="KW-1185">Reference proteome</keyword>
<dbReference type="Pfam" id="PF12833">
    <property type="entry name" value="HTH_18"/>
    <property type="match status" value="1"/>
</dbReference>
<dbReference type="EMBL" id="CP016895">
    <property type="protein sequence ID" value="AOA59966.1"/>
    <property type="molecule type" value="Genomic_DNA"/>
</dbReference>
<dbReference type="InterPro" id="IPR003313">
    <property type="entry name" value="AraC-bd"/>
</dbReference>
<evidence type="ECO:0000256" key="5">
    <source>
        <dbReference type="ARBA" id="ARBA00023163"/>
    </source>
</evidence>
<dbReference type="InterPro" id="IPR009057">
    <property type="entry name" value="Homeodomain-like_sf"/>
</dbReference>
<evidence type="ECO:0000256" key="2">
    <source>
        <dbReference type="ARBA" id="ARBA00023015"/>
    </source>
</evidence>
<evidence type="ECO:0000256" key="1">
    <source>
        <dbReference type="ARBA" id="ARBA00022491"/>
    </source>
</evidence>
<dbReference type="Proteomes" id="UP000093391">
    <property type="component" value="Chromosome"/>
</dbReference>
<evidence type="ECO:0000313" key="7">
    <source>
        <dbReference type="EMBL" id="AOA59966.1"/>
    </source>
</evidence>
<dbReference type="InterPro" id="IPR014710">
    <property type="entry name" value="RmlC-like_jellyroll"/>
</dbReference>
<sequence>MLEIIRSESIPEFADMAQDQAQFAVNGIAAEYPRGYVVPWHQHQRCHLLYATRGVMLVEAQTGKWMVPPTTAVWLRPEVPHRLIMQSAVQVHGILVAPAEARALSLSDSVIGVSNLLKALIARLVAIAADAPVSRHRQLLADLFLAELSEQQALPYHLPWPNDSKFVQLCEQLSRDPSLDLRIEQWAEQLAMSSKTFQRHFLKNTGLSFSRWRQQLRLMSALNQLIQGKSITEVALSSGYESHSAFTVAFHKHFGHSPSSFMQKLQLQSQ</sequence>
<dbReference type="GO" id="GO:0003700">
    <property type="term" value="F:DNA-binding transcription factor activity"/>
    <property type="evidence" value="ECO:0007669"/>
    <property type="project" value="InterPro"/>
</dbReference>
<dbReference type="Gene3D" id="1.10.10.60">
    <property type="entry name" value="Homeodomain-like"/>
    <property type="match status" value="2"/>
</dbReference>
<keyword evidence="5" id="KW-0804">Transcription</keyword>
<dbReference type="GO" id="GO:0043565">
    <property type="term" value="F:sequence-specific DNA binding"/>
    <property type="evidence" value="ECO:0007669"/>
    <property type="project" value="InterPro"/>
</dbReference>
<dbReference type="SUPFAM" id="SSF51182">
    <property type="entry name" value="RmlC-like cupins"/>
    <property type="match status" value="1"/>
</dbReference>
<organism evidence="7 8">
    <name type="scientific">Acinetobacter larvae</name>
    <dbReference type="NCBI Taxonomy" id="1789224"/>
    <lineage>
        <taxon>Bacteria</taxon>
        <taxon>Pseudomonadati</taxon>
        <taxon>Pseudomonadota</taxon>
        <taxon>Gammaproteobacteria</taxon>
        <taxon>Moraxellales</taxon>
        <taxon>Moraxellaceae</taxon>
        <taxon>Acinetobacter</taxon>
    </lineage>
</organism>
<evidence type="ECO:0000256" key="3">
    <source>
        <dbReference type="ARBA" id="ARBA00023125"/>
    </source>
</evidence>
<accession>A0A1B2M434</accession>
<dbReference type="SMART" id="SM00342">
    <property type="entry name" value="HTH_ARAC"/>
    <property type="match status" value="1"/>
</dbReference>